<evidence type="ECO:0000256" key="1">
    <source>
        <dbReference type="SAM" id="MobiDB-lite"/>
    </source>
</evidence>
<feature type="region of interest" description="Disordered" evidence="1">
    <location>
        <begin position="67"/>
        <end position="86"/>
    </location>
</feature>
<gene>
    <name evidence="2" type="ORF">SNAT2548_LOCUS416</name>
</gene>
<accession>A0A812GGC6</accession>
<dbReference type="EMBL" id="CAJNDS010000021">
    <property type="protein sequence ID" value="CAE6919541.1"/>
    <property type="molecule type" value="Genomic_DNA"/>
</dbReference>
<feature type="compositionally biased region" description="Low complexity" evidence="1">
    <location>
        <begin position="76"/>
        <end position="86"/>
    </location>
</feature>
<evidence type="ECO:0000313" key="3">
    <source>
        <dbReference type="Proteomes" id="UP000604046"/>
    </source>
</evidence>
<sequence length="111" mass="12430">MVVLQIDQFCECLHRSWDNYQAAQSFAHRYVRVMTKLVAVTDLWRFDLAGEDCEDCDGQCPEDAATRSRGFRAHSKSSSGSGLSGLSQFWKRKASPVPASFSQVKPAPMLQ</sequence>
<evidence type="ECO:0000313" key="2">
    <source>
        <dbReference type="EMBL" id="CAE6919541.1"/>
    </source>
</evidence>
<dbReference type="AlphaFoldDB" id="A0A812GGC6"/>
<organism evidence="2 3">
    <name type="scientific">Symbiodinium natans</name>
    <dbReference type="NCBI Taxonomy" id="878477"/>
    <lineage>
        <taxon>Eukaryota</taxon>
        <taxon>Sar</taxon>
        <taxon>Alveolata</taxon>
        <taxon>Dinophyceae</taxon>
        <taxon>Suessiales</taxon>
        <taxon>Symbiodiniaceae</taxon>
        <taxon>Symbiodinium</taxon>
    </lineage>
</organism>
<name>A0A812GGC6_9DINO</name>
<dbReference type="Proteomes" id="UP000604046">
    <property type="component" value="Unassembled WGS sequence"/>
</dbReference>
<protein>
    <submittedName>
        <fullName evidence="2">Uncharacterized protein</fullName>
    </submittedName>
</protein>
<reference evidence="2" key="1">
    <citation type="submission" date="2021-02" db="EMBL/GenBank/DDBJ databases">
        <authorList>
            <person name="Dougan E. K."/>
            <person name="Rhodes N."/>
            <person name="Thang M."/>
            <person name="Chan C."/>
        </authorList>
    </citation>
    <scope>NUCLEOTIDE SEQUENCE</scope>
</reference>
<comment type="caution">
    <text evidence="2">The sequence shown here is derived from an EMBL/GenBank/DDBJ whole genome shotgun (WGS) entry which is preliminary data.</text>
</comment>
<keyword evidence="3" id="KW-1185">Reference proteome</keyword>
<proteinExistence type="predicted"/>